<dbReference type="EMBL" id="KL402988">
    <property type="protein sequence ID" value="KEH16244.1"/>
    <property type="molecule type" value="Genomic_DNA"/>
</dbReference>
<dbReference type="EnsemblPlants" id="KEH16244">
    <property type="protein sequence ID" value="KEH16244"/>
    <property type="gene ID" value="MTR_0263s0020"/>
</dbReference>
<evidence type="ECO:0000313" key="8">
    <source>
        <dbReference type="Proteomes" id="UP000265566"/>
    </source>
</evidence>
<proteinExistence type="predicted"/>
<feature type="domain" description="GH18" evidence="1">
    <location>
        <begin position="14"/>
        <end position="295"/>
    </location>
</feature>
<organism evidence="2 7">
    <name type="scientific">Medicago truncatula</name>
    <name type="common">Barrel medic</name>
    <name type="synonym">Medicago tribuloides</name>
    <dbReference type="NCBI Taxonomy" id="3880"/>
    <lineage>
        <taxon>Eukaryota</taxon>
        <taxon>Viridiplantae</taxon>
        <taxon>Streptophyta</taxon>
        <taxon>Embryophyta</taxon>
        <taxon>Tracheophyta</taxon>
        <taxon>Spermatophyta</taxon>
        <taxon>Magnoliopsida</taxon>
        <taxon>eudicotyledons</taxon>
        <taxon>Gunneridae</taxon>
        <taxon>Pentapetalae</taxon>
        <taxon>rosids</taxon>
        <taxon>fabids</taxon>
        <taxon>Fabales</taxon>
        <taxon>Fabaceae</taxon>
        <taxon>Papilionoideae</taxon>
        <taxon>50 kb inversion clade</taxon>
        <taxon>NPAAA clade</taxon>
        <taxon>Hologalegina</taxon>
        <taxon>IRL clade</taxon>
        <taxon>Trifolieae</taxon>
        <taxon>Medicago</taxon>
    </lineage>
</organism>
<dbReference type="Gramene" id="rna46133">
    <property type="protein sequence ID" value="RHN40041.1"/>
    <property type="gene ID" value="gene46133"/>
</dbReference>
<keyword evidence="7" id="KW-1185">Reference proteome</keyword>
<dbReference type="OrthoDB" id="1395031at2759"/>
<dbReference type="Gramene" id="rna46134">
    <property type="protein sequence ID" value="RHN40042.1"/>
    <property type="gene ID" value="gene46134"/>
</dbReference>
<dbReference type="EMBL" id="PSQE01000008">
    <property type="protein sequence ID" value="RHN40042.1"/>
    <property type="molecule type" value="Genomic_DNA"/>
</dbReference>
<dbReference type="GO" id="GO:0008843">
    <property type="term" value="F:endochitinase activity"/>
    <property type="evidence" value="ECO:0007669"/>
    <property type="project" value="UniProtKB-EC"/>
</dbReference>
<sequence length="295" mass="33886">MSHLIIGDNAVDPFIFREYIGVKPYPASLNNFPYEIIIAKHFHFILGFANDSYNEEGKGTGNFNANWNSDFFGPQNVMALKRKYPHVKVVISIGGRDANFPFFPAAREEWCGNAVDSLKEIIRSYNDCSVEDNILIDGIDIFYDYINTNENDFSNYVGDVINRLKKEVRIDVVSIAPSHETHKHYKELYLACTDDINWVNYQFYMQPIPSKNDFLNLFLNLAKEYDSNKLLVGGSSDPIDADNFNPDEFVEACNDLHKTKSLRGIFIWNANDSANNVPPFYLEKKLQGEYKRLTN</sequence>
<dbReference type="InterPro" id="IPR000677">
    <property type="entry name" value="Chitinase-like"/>
</dbReference>
<reference evidence="2 7" key="1">
    <citation type="journal article" date="2011" name="Nature">
        <title>The Medicago genome provides insight into the evolution of rhizobial symbioses.</title>
        <authorList>
            <person name="Young N.D."/>
            <person name="Debelle F."/>
            <person name="Oldroyd G.E."/>
            <person name="Geurts R."/>
            <person name="Cannon S.B."/>
            <person name="Udvardi M.K."/>
            <person name="Benedito V.A."/>
            <person name="Mayer K.F."/>
            <person name="Gouzy J."/>
            <person name="Schoof H."/>
            <person name="Van de Peer Y."/>
            <person name="Proost S."/>
            <person name="Cook D.R."/>
            <person name="Meyers B.C."/>
            <person name="Spannagl M."/>
            <person name="Cheung F."/>
            <person name="De Mita S."/>
            <person name="Krishnakumar V."/>
            <person name="Gundlach H."/>
            <person name="Zhou S."/>
            <person name="Mudge J."/>
            <person name="Bharti A.K."/>
            <person name="Murray J.D."/>
            <person name="Naoumkina M.A."/>
            <person name="Rosen B."/>
            <person name="Silverstein K.A."/>
            <person name="Tang H."/>
            <person name="Rombauts S."/>
            <person name="Zhao P.X."/>
            <person name="Zhou P."/>
            <person name="Barbe V."/>
            <person name="Bardou P."/>
            <person name="Bechner M."/>
            <person name="Bellec A."/>
            <person name="Berger A."/>
            <person name="Berges H."/>
            <person name="Bidwell S."/>
            <person name="Bisseling T."/>
            <person name="Choisne N."/>
            <person name="Couloux A."/>
            <person name="Denny R."/>
            <person name="Deshpande S."/>
            <person name="Dai X."/>
            <person name="Doyle J.J."/>
            <person name="Dudez A.M."/>
            <person name="Farmer A.D."/>
            <person name="Fouteau S."/>
            <person name="Franken C."/>
            <person name="Gibelin C."/>
            <person name="Gish J."/>
            <person name="Goldstein S."/>
            <person name="Gonzalez A.J."/>
            <person name="Green P.J."/>
            <person name="Hallab A."/>
            <person name="Hartog M."/>
            <person name="Hua A."/>
            <person name="Humphray S.J."/>
            <person name="Jeong D.H."/>
            <person name="Jing Y."/>
            <person name="Jocker A."/>
            <person name="Kenton S.M."/>
            <person name="Kim D.J."/>
            <person name="Klee K."/>
            <person name="Lai H."/>
            <person name="Lang C."/>
            <person name="Lin S."/>
            <person name="Macmil S.L."/>
            <person name="Magdelenat G."/>
            <person name="Matthews L."/>
            <person name="McCorrison J."/>
            <person name="Monaghan E.L."/>
            <person name="Mun J.H."/>
            <person name="Najar F.Z."/>
            <person name="Nicholson C."/>
            <person name="Noirot C."/>
            <person name="O'Bleness M."/>
            <person name="Paule C.R."/>
            <person name="Poulain J."/>
            <person name="Prion F."/>
            <person name="Qin B."/>
            <person name="Qu C."/>
            <person name="Retzel E.F."/>
            <person name="Riddle C."/>
            <person name="Sallet E."/>
            <person name="Samain S."/>
            <person name="Samson N."/>
            <person name="Sanders I."/>
            <person name="Saurat O."/>
            <person name="Scarpelli C."/>
            <person name="Schiex T."/>
            <person name="Segurens B."/>
            <person name="Severin A.J."/>
            <person name="Sherrier D.J."/>
            <person name="Shi R."/>
            <person name="Sims S."/>
            <person name="Singer S.R."/>
            <person name="Sinharoy S."/>
            <person name="Sterck L."/>
            <person name="Viollet A."/>
            <person name="Wang B.B."/>
            <person name="Wang K."/>
            <person name="Wang M."/>
            <person name="Wang X."/>
            <person name="Warfsmann J."/>
            <person name="Weissenbach J."/>
            <person name="White D.D."/>
            <person name="White J.D."/>
            <person name="Wiley G.B."/>
            <person name="Wincker P."/>
            <person name="Xing Y."/>
            <person name="Yang L."/>
            <person name="Yao Z."/>
            <person name="Ying F."/>
            <person name="Zhai J."/>
            <person name="Zhou L."/>
            <person name="Zuber A."/>
            <person name="Denarie J."/>
            <person name="Dixon R.A."/>
            <person name="May G.D."/>
            <person name="Schwartz D.C."/>
            <person name="Rogers J."/>
            <person name="Quetier F."/>
            <person name="Town C.D."/>
            <person name="Roe B.A."/>
        </authorList>
    </citation>
    <scope>NUCLEOTIDE SEQUENCE [LARGE SCALE GENOMIC DNA]</scope>
    <source>
        <strain evidence="2">A17</strain>
        <strain evidence="6 7">cv. Jemalong A17</strain>
    </source>
</reference>
<reference evidence="8" key="4">
    <citation type="journal article" date="2018" name="Nat. Plants">
        <title>Whole-genome landscape of Medicago truncatula symbiotic genes.</title>
        <authorList>
            <person name="Pecrix Y."/>
            <person name="Staton S.E."/>
            <person name="Sallet E."/>
            <person name="Lelandais-Briere C."/>
            <person name="Moreau S."/>
            <person name="Carrere S."/>
            <person name="Blein T."/>
            <person name="Jardinaud M.F."/>
            <person name="Latrasse D."/>
            <person name="Zouine M."/>
            <person name="Zahm M."/>
            <person name="Kreplak J."/>
            <person name="Mayjonade B."/>
            <person name="Satge C."/>
            <person name="Perez M."/>
            <person name="Cauet S."/>
            <person name="Marande W."/>
            <person name="Chantry-Darmon C."/>
            <person name="Lopez-Roques C."/>
            <person name="Bouchez O."/>
            <person name="Berard A."/>
            <person name="Debelle F."/>
            <person name="Munos S."/>
            <person name="Bendahmane A."/>
            <person name="Berges H."/>
            <person name="Niebel A."/>
            <person name="Buitink J."/>
            <person name="Frugier F."/>
            <person name="Benhamed M."/>
            <person name="Crespi M."/>
            <person name="Gouzy J."/>
            <person name="Gamas P."/>
        </authorList>
    </citation>
    <scope>NUCLEOTIDE SEQUENCE [LARGE SCALE GENOMIC DNA]</scope>
    <source>
        <strain evidence="8">cv. Jemalong A17</strain>
    </source>
</reference>
<dbReference type="Proteomes" id="UP000002051">
    <property type="component" value="Unassembled WGS sequence"/>
</dbReference>
<dbReference type="KEGG" id="mtr:25480759"/>
<accession>A0A072TFB3</accession>
<dbReference type="PRINTS" id="PR00551">
    <property type="entry name" value="2SGLOBULIN"/>
</dbReference>
<gene>
    <name evidence="6" type="primary">25480759</name>
    <name evidence="2" type="ORF">MTR_0263s0020</name>
    <name evidence="3" type="ORF">MtrunA17_Chr8g0350411</name>
    <name evidence="4" type="ORF">MtrunA17_Chr8g0350421</name>
    <name evidence="5" type="ORF">MtrunA17_Chr8g0350431</name>
</gene>
<evidence type="ECO:0000313" key="5">
    <source>
        <dbReference type="EMBL" id="RHN40042.1"/>
    </source>
</evidence>
<dbReference type="PROSITE" id="PS51910">
    <property type="entry name" value="GH18_2"/>
    <property type="match status" value="1"/>
</dbReference>
<dbReference type="EC" id="3.2.1.14" evidence="3"/>
<reference evidence="3" key="5">
    <citation type="journal article" date="2018" name="Nat. Plants">
        <title>Whole-genome landscape of Medicago truncatula symbiotic genes.</title>
        <authorList>
            <person name="Pecrix Y."/>
            <person name="Gamas P."/>
            <person name="Carrere S."/>
        </authorList>
    </citation>
    <scope>NUCLEOTIDE SEQUENCE</scope>
    <source>
        <tissue evidence="3">Leaves</tissue>
    </source>
</reference>
<dbReference type="EMBL" id="PSQE01000008">
    <property type="protein sequence ID" value="RHN40040.1"/>
    <property type="molecule type" value="Genomic_DNA"/>
</dbReference>
<dbReference type="InterPro" id="IPR017853">
    <property type="entry name" value="GH"/>
</dbReference>
<evidence type="ECO:0000313" key="2">
    <source>
        <dbReference type="EMBL" id="KEH16244.1"/>
    </source>
</evidence>
<dbReference type="AlphaFoldDB" id="A0A072TFB3"/>
<dbReference type="PANTHER" id="PTHR46476:SF13">
    <property type="entry name" value="2, PUTATIVE, EXPRESSED-RELATED"/>
    <property type="match status" value="1"/>
</dbReference>
<dbReference type="HOGENOM" id="CLU_065258_1_0_1"/>
<dbReference type="PANTHER" id="PTHR46476">
    <property type="entry name" value="CHITINASE 2-LIKE"/>
    <property type="match status" value="1"/>
</dbReference>
<dbReference type="Proteomes" id="UP000265566">
    <property type="component" value="Chromosome 8"/>
</dbReference>
<evidence type="ECO:0000259" key="1">
    <source>
        <dbReference type="PROSITE" id="PS51910"/>
    </source>
</evidence>
<dbReference type="SUPFAM" id="SSF51445">
    <property type="entry name" value="(Trans)glycosidases"/>
    <property type="match status" value="1"/>
</dbReference>
<dbReference type="EMBL" id="PSQE01000008">
    <property type="protein sequence ID" value="RHN40041.1"/>
    <property type="molecule type" value="Genomic_DNA"/>
</dbReference>
<protein>
    <submittedName>
        <fullName evidence="2">Glycoside hydrolase family 18 protein</fullName>
    </submittedName>
    <submittedName>
        <fullName evidence="3">Putative chitinase</fullName>
        <ecNumber evidence="3">3.2.1.14</ecNumber>
    </submittedName>
</protein>
<dbReference type="Gramene" id="rna46132">
    <property type="protein sequence ID" value="RHN40040.1"/>
    <property type="gene ID" value="gene46132"/>
</dbReference>
<reference evidence="2 7" key="2">
    <citation type="journal article" date="2014" name="BMC Genomics">
        <title>An improved genome release (version Mt4.0) for the model legume Medicago truncatula.</title>
        <authorList>
            <person name="Tang H."/>
            <person name="Krishnakumar V."/>
            <person name="Bidwell S."/>
            <person name="Rosen B."/>
            <person name="Chan A."/>
            <person name="Zhou S."/>
            <person name="Gentzbittel L."/>
            <person name="Childs K.L."/>
            <person name="Yandell M."/>
            <person name="Gundlach H."/>
            <person name="Mayer K.F."/>
            <person name="Schwartz D.C."/>
            <person name="Town C.D."/>
        </authorList>
    </citation>
    <scope>GENOME REANNOTATION</scope>
    <source>
        <strain evidence="2">A17</strain>
        <strain evidence="6 7">cv. Jemalong A17</strain>
    </source>
</reference>
<keyword evidence="3" id="KW-0326">Glycosidase</keyword>
<evidence type="ECO:0000313" key="4">
    <source>
        <dbReference type="EMBL" id="RHN40041.1"/>
    </source>
</evidence>
<evidence type="ECO:0000313" key="6">
    <source>
        <dbReference type="EnsemblPlants" id="KEH16244"/>
    </source>
</evidence>
<dbReference type="GO" id="GO:0005975">
    <property type="term" value="P:carbohydrate metabolic process"/>
    <property type="evidence" value="ECO:0007669"/>
    <property type="project" value="InterPro"/>
</dbReference>
<name>A0A072TFB3_MEDTR</name>
<evidence type="ECO:0000313" key="7">
    <source>
        <dbReference type="Proteomes" id="UP000002051"/>
    </source>
</evidence>
<dbReference type="Gene3D" id="3.20.20.80">
    <property type="entry name" value="Glycosidases"/>
    <property type="match status" value="1"/>
</dbReference>
<reference evidence="6" key="3">
    <citation type="submission" date="2015-06" db="UniProtKB">
        <authorList>
            <consortium name="EnsemblPlants"/>
        </authorList>
    </citation>
    <scope>IDENTIFICATION</scope>
    <source>
        <strain evidence="6">cv. Jemalong A17</strain>
    </source>
</reference>
<dbReference type="InterPro" id="IPR001223">
    <property type="entry name" value="Glyco_hydro18_cat"/>
</dbReference>
<dbReference type="Pfam" id="PF00704">
    <property type="entry name" value="Glyco_hydro_18"/>
    <property type="match status" value="1"/>
</dbReference>
<dbReference type="STRING" id="3880.A0A072TFB3"/>
<keyword evidence="2" id="KW-0378">Hydrolase</keyword>
<evidence type="ECO:0000313" key="3">
    <source>
        <dbReference type="EMBL" id="RHN40040.1"/>
    </source>
</evidence>